<accession>A0A0C1Z006</accession>
<comment type="caution">
    <text evidence="1">The sequence shown here is derived from an EMBL/GenBank/DDBJ whole genome shotgun (WGS) entry which is preliminary data.</text>
</comment>
<dbReference type="RefSeq" id="WP_020195810.1">
    <property type="nucleotide sequence ID" value="NZ_BAOH01000031.1"/>
</dbReference>
<evidence type="ECO:0008006" key="3">
    <source>
        <dbReference type="Google" id="ProtNLM"/>
    </source>
</evidence>
<reference evidence="1 2" key="1">
    <citation type="submission" date="2014-07" db="EMBL/GenBank/DDBJ databases">
        <title>Unique and conserved regions in Vibrio harveyi and related species in comparison with the shrimp pathogen Vibrio harveyi CAIM 1792.</title>
        <authorList>
            <person name="Espinoza-Valles I."/>
            <person name="Vora G."/>
            <person name="Leekitcharoenphon P."/>
            <person name="Ussery D."/>
            <person name="Hoj L."/>
            <person name="Gomez-Gil B."/>
        </authorList>
    </citation>
    <scope>NUCLEOTIDE SEQUENCE [LARGE SCALE GENOMIC DNA]</scope>
    <source>
        <strain evidence="2">CAIM 1854 / LMG 25443</strain>
    </source>
</reference>
<name>A0A0C1Z006_9VIBR</name>
<dbReference type="EMBL" id="JPRD01000050">
    <property type="protein sequence ID" value="KIF50530.1"/>
    <property type="molecule type" value="Genomic_DNA"/>
</dbReference>
<sequence>MHNSTGRYVLGMEVMTPTGMNLDIATSVANADLARFDQVVGKDGIERFTFAKIEYTKENELFEKTCELTANLLNSLLVQLPRSLKPIPLLIAVPTTISLVKMQEWLGESDYSDFLSVVEAVHASGPSFVLQAMKSLDKYDAMMCISVDSMVDTMQALIDDAMVMSTNNPWGIIPSEGGAGLILCRRNTVETLKLKPQAQLGYIDTELNTSDRRGMFRLVQRASKKLDSFGEVYSDMTNLRMHTEDYGFALGAKAERFTNPEQPQLINELWGTMGSSSSLALIGFTVKNHHFNQPASLLMFDFNGDKGLLQLLAC</sequence>
<dbReference type="AlphaFoldDB" id="A0A0C1Z006"/>
<dbReference type="Proteomes" id="UP000031586">
    <property type="component" value="Unassembled WGS sequence"/>
</dbReference>
<proteinExistence type="predicted"/>
<gene>
    <name evidence="1" type="ORF">H735_24440</name>
</gene>
<evidence type="ECO:0000313" key="2">
    <source>
        <dbReference type="Proteomes" id="UP000031586"/>
    </source>
</evidence>
<dbReference type="PATRIC" id="fig|1229493.5.peg.4456"/>
<protein>
    <recommendedName>
        <fullName evidence="3">Beta-ketoacyl synthase N-terminal domain-containing protein</fullName>
    </recommendedName>
</protein>
<evidence type="ECO:0000313" key="1">
    <source>
        <dbReference type="EMBL" id="KIF50530.1"/>
    </source>
</evidence>
<organism evidence="1 2">
    <name type="scientific">Vibrio owensii CAIM 1854 = LMG 25443</name>
    <dbReference type="NCBI Taxonomy" id="1229493"/>
    <lineage>
        <taxon>Bacteria</taxon>
        <taxon>Pseudomonadati</taxon>
        <taxon>Pseudomonadota</taxon>
        <taxon>Gammaproteobacteria</taxon>
        <taxon>Vibrionales</taxon>
        <taxon>Vibrionaceae</taxon>
        <taxon>Vibrio</taxon>
    </lineage>
</organism>